<evidence type="ECO:0000256" key="5">
    <source>
        <dbReference type="SAM" id="MobiDB-lite"/>
    </source>
</evidence>
<dbReference type="InterPro" id="IPR006709">
    <property type="entry name" value="SSU_processome_Utp14"/>
</dbReference>
<dbReference type="AlphaFoldDB" id="A0A9W8DR78"/>
<feature type="compositionally biased region" description="Polar residues" evidence="5">
    <location>
        <begin position="652"/>
        <end position="664"/>
    </location>
</feature>
<keyword evidence="2" id="KW-0597">Phosphoprotein</keyword>
<evidence type="ECO:0000256" key="3">
    <source>
        <dbReference type="ARBA" id="ARBA00023242"/>
    </source>
</evidence>
<protein>
    <recommendedName>
        <fullName evidence="8">U3 small nucleolar RNA-associated protein 14</fullName>
    </recommendedName>
</protein>
<evidence type="ECO:0008006" key="8">
    <source>
        <dbReference type="Google" id="ProtNLM"/>
    </source>
</evidence>
<dbReference type="GO" id="GO:0032040">
    <property type="term" value="C:small-subunit processome"/>
    <property type="evidence" value="ECO:0007669"/>
    <property type="project" value="InterPro"/>
</dbReference>
<organism evidence="6 7">
    <name type="scientific">Tieghemiomyces parasiticus</name>
    <dbReference type="NCBI Taxonomy" id="78921"/>
    <lineage>
        <taxon>Eukaryota</taxon>
        <taxon>Fungi</taxon>
        <taxon>Fungi incertae sedis</taxon>
        <taxon>Zoopagomycota</taxon>
        <taxon>Kickxellomycotina</taxon>
        <taxon>Dimargaritomycetes</taxon>
        <taxon>Dimargaritales</taxon>
        <taxon>Dimargaritaceae</taxon>
        <taxon>Tieghemiomyces</taxon>
    </lineage>
</organism>
<dbReference type="PANTHER" id="PTHR14150">
    <property type="entry name" value="U3 SMALL NUCLEOLAR RNA-ASSOCIATED PROTEIN 14"/>
    <property type="match status" value="1"/>
</dbReference>
<evidence type="ECO:0000256" key="1">
    <source>
        <dbReference type="ARBA" id="ARBA00004604"/>
    </source>
</evidence>
<dbReference type="Pfam" id="PF04615">
    <property type="entry name" value="Utp14"/>
    <property type="match status" value="1"/>
</dbReference>
<dbReference type="OrthoDB" id="277439at2759"/>
<keyword evidence="3" id="KW-0539">Nucleus</keyword>
<feature type="coiled-coil region" evidence="4">
    <location>
        <begin position="343"/>
        <end position="370"/>
    </location>
</feature>
<sequence>MDDDITTYHRESEFNVPGGTGMDDSTKIGIKDLVSDFRNDESLQDVYKLTKRAYSEGKYVKRPKVVEPLPRRQEERVTRSEAYKQTKEDLKEWQTAVLEVRSADHLQFPLRRPEELFEHGSSLNADFKPVTDLEKGVFNTLKGVDRVPKKAKLGYQLPVNKLDSLKIKSELEQRAIMKELMSRFHAKASRVAKIKSKAYRRIKRRAKEKEALKSLANDAEAAQEEMERVEQERVRERLTLRHKNTGKWAQSMLKAGRRDGETREAMMEQFRKHENLKRKMHNVDGEEAGDEVDEELARMNDPWNDDQTAKQHAVSALKKLAGQKPEELPEEAKKGVYGMKFMQNAMKREYEAAEKELVDLRSELAAMDEKDTEDPRKALTAVKAATKAAQKASKTSGRRTFAGPSYHQTETAVAVLPFQRVPTSEEAPITTENLSSTKVNLEVGTSETSFKQSNQPTKSKRSVRYTDVGETADPLVTGSSGNGNPWLVSGARAVETKAVKAVATATGTSIAVAAKKVAMHKHVNEGRVEISDTATLALSDKNAVSRNRQPNSEAPETTDVSSGADETSSESDSESSSSDDDDDENQDKDGSEQSSSSSDDDEEDEDVSDDNETNDIPRPIGQRVRFKQRDLIEMAFANDNMVLEEEDGDQDGPNNRSGAPNDSENLPGWGSWSGAGAAAKKPKHSRHSAVSDPKKKAVGAAPADGKRPTNQSAATRRPVRQPFQLNHVEIYAGPLTTGRKYSPVVAYSTDPIVDDDSRQVPLGREWNTEKIYNKVNAPRIRTQAGAIIHPLRKTDKVSSRQQL</sequence>
<gene>
    <name evidence="6" type="ORF">IWQ60_007248</name>
</gene>
<proteinExistence type="predicted"/>
<keyword evidence="7" id="KW-1185">Reference proteome</keyword>
<evidence type="ECO:0000256" key="4">
    <source>
        <dbReference type="SAM" id="Coils"/>
    </source>
</evidence>
<name>A0A9W8DR78_9FUNG</name>
<keyword evidence="4" id="KW-0175">Coiled coil</keyword>
<feature type="compositionally biased region" description="Acidic residues" evidence="5">
    <location>
        <begin position="598"/>
        <end position="613"/>
    </location>
</feature>
<feature type="compositionally biased region" description="Basic and acidic residues" evidence="5">
    <location>
        <begin position="1"/>
        <end position="13"/>
    </location>
</feature>
<reference evidence="6" key="1">
    <citation type="submission" date="2022-07" db="EMBL/GenBank/DDBJ databases">
        <title>Phylogenomic reconstructions and comparative analyses of Kickxellomycotina fungi.</title>
        <authorList>
            <person name="Reynolds N.K."/>
            <person name="Stajich J.E."/>
            <person name="Barry K."/>
            <person name="Grigoriev I.V."/>
            <person name="Crous P."/>
            <person name="Smith M.E."/>
        </authorList>
    </citation>
    <scope>NUCLEOTIDE SEQUENCE</scope>
    <source>
        <strain evidence="6">RSA 861</strain>
    </source>
</reference>
<feature type="compositionally biased region" description="Polar residues" evidence="5">
    <location>
        <begin position="541"/>
        <end position="560"/>
    </location>
</feature>
<evidence type="ECO:0000313" key="6">
    <source>
        <dbReference type="EMBL" id="KAJ1919456.1"/>
    </source>
</evidence>
<feature type="coiled-coil region" evidence="4">
    <location>
        <begin position="205"/>
        <end position="239"/>
    </location>
</feature>
<dbReference type="Proteomes" id="UP001150569">
    <property type="component" value="Unassembled WGS sequence"/>
</dbReference>
<dbReference type="PANTHER" id="PTHR14150:SF12">
    <property type="entry name" value="U3 SMALL NUCLEOLAR RNA-ASSOCIATED PROTEIN 14 HOMOLOG A"/>
    <property type="match status" value="1"/>
</dbReference>
<dbReference type="EMBL" id="JANBPT010000472">
    <property type="protein sequence ID" value="KAJ1919456.1"/>
    <property type="molecule type" value="Genomic_DNA"/>
</dbReference>
<dbReference type="GO" id="GO:0006364">
    <property type="term" value="P:rRNA processing"/>
    <property type="evidence" value="ECO:0007669"/>
    <property type="project" value="InterPro"/>
</dbReference>
<evidence type="ECO:0000313" key="7">
    <source>
        <dbReference type="Proteomes" id="UP001150569"/>
    </source>
</evidence>
<feature type="compositionally biased region" description="Acidic residues" evidence="5">
    <location>
        <begin position="567"/>
        <end position="586"/>
    </location>
</feature>
<feature type="region of interest" description="Disordered" evidence="5">
    <location>
        <begin position="541"/>
        <end position="721"/>
    </location>
</feature>
<comment type="subcellular location">
    <subcellularLocation>
        <location evidence="1">Nucleus</location>
        <location evidence="1">Nucleolus</location>
    </subcellularLocation>
</comment>
<feature type="region of interest" description="Disordered" evidence="5">
    <location>
        <begin position="1"/>
        <end position="23"/>
    </location>
</feature>
<feature type="compositionally biased region" description="Low complexity" evidence="5">
    <location>
        <begin position="668"/>
        <end position="679"/>
    </location>
</feature>
<evidence type="ECO:0000256" key="2">
    <source>
        <dbReference type="ARBA" id="ARBA00022553"/>
    </source>
</evidence>
<accession>A0A9W8DR78</accession>
<comment type="caution">
    <text evidence="6">The sequence shown here is derived from an EMBL/GenBank/DDBJ whole genome shotgun (WGS) entry which is preliminary data.</text>
</comment>